<dbReference type="InterPro" id="IPR006680">
    <property type="entry name" value="Amidohydro-rel"/>
</dbReference>
<dbReference type="Pfam" id="PF04909">
    <property type="entry name" value="Amidohydro_2"/>
    <property type="match status" value="1"/>
</dbReference>
<organism evidence="3 4">
    <name type="scientific">Sulfobacillus harzensis</name>
    <dbReference type="NCBI Taxonomy" id="2729629"/>
    <lineage>
        <taxon>Bacteria</taxon>
        <taxon>Bacillati</taxon>
        <taxon>Bacillota</taxon>
        <taxon>Clostridia</taxon>
        <taxon>Eubacteriales</taxon>
        <taxon>Clostridiales Family XVII. Incertae Sedis</taxon>
        <taxon>Sulfobacillus</taxon>
    </lineage>
</organism>
<dbReference type="Proteomes" id="UP000533476">
    <property type="component" value="Unassembled WGS sequence"/>
</dbReference>
<dbReference type="EMBL" id="JABBVZ010000035">
    <property type="protein sequence ID" value="NMP22930.1"/>
    <property type="molecule type" value="Genomic_DNA"/>
</dbReference>
<dbReference type="GO" id="GO:0016787">
    <property type="term" value="F:hydrolase activity"/>
    <property type="evidence" value="ECO:0007669"/>
    <property type="project" value="UniProtKB-KW"/>
</dbReference>
<keyword evidence="4" id="KW-1185">Reference proteome</keyword>
<evidence type="ECO:0000256" key="1">
    <source>
        <dbReference type="ARBA" id="ARBA00023239"/>
    </source>
</evidence>
<feature type="domain" description="Amidohydrolase-related" evidence="2">
    <location>
        <begin position="8"/>
        <end position="269"/>
    </location>
</feature>
<accession>A0A7Y0L479</accession>
<name>A0A7Y0L479_9FIRM</name>
<keyword evidence="3" id="KW-0378">Hydrolase</keyword>
<comment type="caution">
    <text evidence="3">The sequence shown here is derived from an EMBL/GenBank/DDBJ whole genome shotgun (WGS) entry which is preliminary data.</text>
</comment>
<proteinExistence type="predicted"/>
<evidence type="ECO:0000313" key="3">
    <source>
        <dbReference type="EMBL" id="NMP22930.1"/>
    </source>
</evidence>
<dbReference type="GO" id="GO:0005737">
    <property type="term" value="C:cytoplasm"/>
    <property type="evidence" value="ECO:0007669"/>
    <property type="project" value="TreeGrafter"/>
</dbReference>
<dbReference type="PANTHER" id="PTHR21240:SF28">
    <property type="entry name" value="ISO-OROTATE DECARBOXYLASE (EUROFUNG)"/>
    <property type="match status" value="1"/>
</dbReference>
<dbReference type="AlphaFoldDB" id="A0A7Y0L479"/>
<dbReference type="InterPro" id="IPR032465">
    <property type="entry name" value="ACMSD"/>
</dbReference>
<dbReference type="SUPFAM" id="SSF51556">
    <property type="entry name" value="Metallo-dependent hydrolases"/>
    <property type="match status" value="1"/>
</dbReference>
<sequence>MDPKPIYDGHIHIFPGYWQQRIYAWFKRAGWSVRNPDRMEEEIWQDAKTSGVSAASILIYAHRPNIARELNRWLYEWSQGRPELHLYGTVHPDDPDLESIAREALDRFQFAGFKIHCNVQKVRPDDPRLDPLYRLVQERKRSLVVHVGTEPHQNSFVGVDFFRRLMEKYPELRVQVAHLGAAEIDDFVALLPRYPHLYLDTAAIPGTRLWVPQEKLEDIIACHPDRIIYGSDLPIVEEALEVHRARVMSACKTEAVVAQVFHQNVMRLWQGD</sequence>
<dbReference type="CDD" id="cd01292">
    <property type="entry name" value="metallo-dependent_hydrolases"/>
    <property type="match status" value="1"/>
</dbReference>
<dbReference type="GO" id="GO:0019748">
    <property type="term" value="P:secondary metabolic process"/>
    <property type="evidence" value="ECO:0007669"/>
    <property type="project" value="TreeGrafter"/>
</dbReference>
<dbReference type="GO" id="GO:0016831">
    <property type="term" value="F:carboxy-lyase activity"/>
    <property type="evidence" value="ECO:0007669"/>
    <property type="project" value="InterPro"/>
</dbReference>
<protein>
    <submittedName>
        <fullName evidence="3">Amidohydrolase</fullName>
    </submittedName>
</protein>
<evidence type="ECO:0000259" key="2">
    <source>
        <dbReference type="Pfam" id="PF04909"/>
    </source>
</evidence>
<dbReference type="RefSeq" id="WP_169099721.1">
    <property type="nucleotide sequence ID" value="NZ_JABBVZ010000035.1"/>
</dbReference>
<dbReference type="PANTHER" id="PTHR21240">
    <property type="entry name" value="2-AMINO-3-CARBOXYLMUCONATE-6-SEMIALDEHYDE DECARBOXYLASE"/>
    <property type="match status" value="1"/>
</dbReference>
<reference evidence="3 4" key="1">
    <citation type="submission" date="2020-04" db="EMBL/GenBank/DDBJ databases">
        <authorList>
            <person name="Zhang R."/>
            <person name="Schippers A."/>
        </authorList>
    </citation>
    <scope>NUCLEOTIDE SEQUENCE [LARGE SCALE GENOMIC DNA]</scope>
    <source>
        <strain evidence="3 4">DSM 109850</strain>
    </source>
</reference>
<dbReference type="Gene3D" id="3.20.20.140">
    <property type="entry name" value="Metal-dependent hydrolases"/>
    <property type="match status" value="1"/>
</dbReference>
<gene>
    <name evidence="3" type="ORF">HIJ39_11275</name>
</gene>
<keyword evidence="1" id="KW-0456">Lyase</keyword>
<evidence type="ECO:0000313" key="4">
    <source>
        <dbReference type="Proteomes" id="UP000533476"/>
    </source>
</evidence>
<dbReference type="InterPro" id="IPR032466">
    <property type="entry name" value="Metal_Hydrolase"/>
</dbReference>